<keyword evidence="2" id="KW-1185">Reference proteome</keyword>
<reference evidence="1 2" key="1">
    <citation type="journal article" date="2010" name="Proc. Natl. Acad. Sci. U.S.A.">
        <title>Insights into evolution of multicellular fungi from the assembled chromosomes of the mushroom Coprinopsis cinerea (Coprinus cinereus).</title>
        <authorList>
            <person name="Stajich J.E."/>
            <person name="Wilke S.K."/>
            <person name="Ahren D."/>
            <person name="Au C.H."/>
            <person name="Birren B.W."/>
            <person name="Borodovsky M."/>
            <person name="Burns C."/>
            <person name="Canback B."/>
            <person name="Casselton L.A."/>
            <person name="Cheng C.K."/>
            <person name="Deng J."/>
            <person name="Dietrich F.S."/>
            <person name="Fargo D.C."/>
            <person name="Farman M.L."/>
            <person name="Gathman A.C."/>
            <person name="Goldberg J."/>
            <person name="Guigo R."/>
            <person name="Hoegger P.J."/>
            <person name="Hooker J.B."/>
            <person name="Huggins A."/>
            <person name="James T.Y."/>
            <person name="Kamada T."/>
            <person name="Kilaru S."/>
            <person name="Kodira C."/>
            <person name="Kues U."/>
            <person name="Kupfer D."/>
            <person name="Kwan H.S."/>
            <person name="Lomsadze A."/>
            <person name="Li W."/>
            <person name="Lilly W.W."/>
            <person name="Ma L.J."/>
            <person name="Mackey A.J."/>
            <person name="Manning G."/>
            <person name="Martin F."/>
            <person name="Muraguchi H."/>
            <person name="Natvig D.O."/>
            <person name="Palmerini H."/>
            <person name="Ramesh M.A."/>
            <person name="Rehmeyer C.J."/>
            <person name="Roe B.A."/>
            <person name="Shenoy N."/>
            <person name="Stanke M."/>
            <person name="Ter-Hovhannisyan V."/>
            <person name="Tunlid A."/>
            <person name="Velagapudi R."/>
            <person name="Vision T.J."/>
            <person name="Zeng Q."/>
            <person name="Zolan M.E."/>
            <person name="Pukkila P.J."/>
        </authorList>
    </citation>
    <scope>NUCLEOTIDE SEQUENCE [LARGE SCALE GENOMIC DNA]</scope>
    <source>
        <strain evidence="2">Okayama-7 / 130 / ATCC MYA-4618 / FGSC 9003</strain>
    </source>
</reference>
<dbReference type="Proteomes" id="UP000001861">
    <property type="component" value="Unassembled WGS sequence"/>
</dbReference>
<dbReference type="HOGENOM" id="CLU_2621946_0_0_1"/>
<proteinExistence type="predicted"/>
<protein>
    <submittedName>
        <fullName evidence="1">Uncharacterized protein</fullName>
    </submittedName>
</protein>
<dbReference type="VEuPathDB" id="FungiDB:CC1G_14160"/>
<organism evidence="1 2">
    <name type="scientific">Coprinopsis cinerea (strain Okayama-7 / 130 / ATCC MYA-4618 / FGSC 9003)</name>
    <name type="common">Inky cap fungus</name>
    <name type="synonym">Hormographiella aspergillata</name>
    <dbReference type="NCBI Taxonomy" id="240176"/>
    <lineage>
        <taxon>Eukaryota</taxon>
        <taxon>Fungi</taxon>
        <taxon>Dikarya</taxon>
        <taxon>Basidiomycota</taxon>
        <taxon>Agaricomycotina</taxon>
        <taxon>Agaricomycetes</taxon>
        <taxon>Agaricomycetidae</taxon>
        <taxon>Agaricales</taxon>
        <taxon>Agaricineae</taxon>
        <taxon>Psathyrellaceae</taxon>
        <taxon>Coprinopsis</taxon>
    </lineage>
</organism>
<dbReference type="GeneID" id="9379707"/>
<dbReference type="AlphaFoldDB" id="D6RL61"/>
<evidence type="ECO:0000313" key="1">
    <source>
        <dbReference type="EMBL" id="EFI28133.1"/>
    </source>
</evidence>
<gene>
    <name evidence="1" type="ORF">CC1G_14160</name>
</gene>
<comment type="caution">
    <text evidence="1">The sequence shown here is derived from an EMBL/GenBank/DDBJ whole genome shotgun (WGS) entry which is preliminary data.</text>
</comment>
<sequence length="78" mass="8935">MMDASMALHRSDVWKDLIKAPTRIAPENVTYLPLSSAMTHLPWVWYHQRNTVTPVASCTFQAKRNDVHTRLLKICTIG</sequence>
<dbReference type="KEGG" id="cci:CC1G_14160"/>
<dbReference type="EMBL" id="AACS02000003">
    <property type="protein sequence ID" value="EFI28133.1"/>
    <property type="molecule type" value="Genomic_DNA"/>
</dbReference>
<dbReference type="RefSeq" id="XP_002911627.1">
    <property type="nucleotide sequence ID" value="XM_002911581.1"/>
</dbReference>
<evidence type="ECO:0000313" key="2">
    <source>
        <dbReference type="Proteomes" id="UP000001861"/>
    </source>
</evidence>
<dbReference type="InParanoid" id="D6RL61"/>
<accession>D6RL61</accession>
<name>D6RL61_COPC7</name>